<dbReference type="EMBL" id="KF234407">
    <property type="protein sequence ID" value="AHZ33741.1"/>
    <property type="molecule type" value="Genomic_DNA"/>
</dbReference>
<name>A0A0F6N1M8_ORFV</name>
<dbReference type="Proteomes" id="UP000150883">
    <property type="component" value="Segment"/>
</dbReference>
<evidence type="ECO:0000313" key="10">
    <source>
        <dbReference type="EMBL" id="AHZ33741.1"/>
    </source>
</evidence>
<comment type="function">
    <text evidence="9">Late protein which is a part of a large complex required for early virion morphogenesis. This complex participates in the formation of virosomes and the incorporation of virosomal contents into nascent immature virions.</text>
</comment>
<evidence type="ECO:0000256" key="2">
    <source>
        <dbReference type="ARBA" id="ARBA00004328"/>
    </source>
</evidence>
<dbReference type="Pfam" id="PF05503">
    <property type="entry name" value="Pox_G7"/>
    <property type="match status" value="1"/>
</dbReference>
<organismHost>
    <name type="scientific">Ovis aries</name>
    <name type="common">Sheep</name>
    <dbReference type="NCBI Taxonomy" id="9940"/>
</organismHost>
<organism evidence="10 11">
    <name type="scientific">Orf virus</name>
    <name type="common">ORFV</name>
    <dbReference type="NCBI Taxonomy" id="10258"/>
    <lineage>
        <taxon>Viruses</taxon>
        <taxon>Varidnaviria</taxon>
        <taxon>Bamfordvirae</taxon>
        <taxon>Nucleocytoviricota</taxon>
        <taxon>Pokkesviricetes</taxon>
        <taxon>Chitovirales</taxon>
        <taxon>Poxviridae</taxon>
        <taxon>Chordopoxvirinae</taxon>
        <taxon>Parapoxvirus</taxon>
        <taxon>Parapoxvirus orf</taxon>
    </lineage>
</organism>
<evidence type="ECO:0000256" key="1">
    <source>
        <dbReference type="ARBA" id="ARBA00004192"/>
    </source>
</evidence>
<dbReference type="GO" id="GO:0044423">
    <property type="term" value="C:virion component"/>
    <property type="evidence" value="ECO:0007669"/>
    <property type="project" value="UniProtKB-KW"/>
</dbReference>
<keyword evidence="7" id="KW-0946">Virion</keyword>
<proteinExistence type="inferred from homology"/>
<comment type="subcellular location">
    <subcellularLocation>
        <location evidence="1">Host cytoplasm</location>
    </subcellularLocation>
    <subcellularLocation>
        <location evidence="2">Virion</location>
    </subcellularLocation>
</comment>
<protein>
    <recommendedName>
        <fullName evidence="5">Assembly protein G7</fullName>
    </recommendedName>
</protein>
<dbReference type="InterPro" id="IPR008787">
    <property type="entry name" value="Poxvirus_G7"/>
</dbReference>
<reference evidence="10 11" key="1">
    <citation type="submission" date="2013-06" db="EMBL/GenBank/DDBJ databases">
        <title>Complete genome of orf virus NA1/11 and comparative genomic with other parapoxvirus.</title>
        <authorList>
            <person name="Li W."/>
            <person name="Hao W."/>
            <person name="Ning Z."/>
            <person name="Chi X."/>
            <person name="Tong C."/>
            <person name="Gao F."/>
            <person name="Song D."/>
            <person name="Li M."/>
            <person name="Luo S."/>
        </authorList>
    </citation>
    <scope>NUCLEOTIDE SEQUENCE [LARGE SCALE GENOMIC DNA]</scope>
    <source>
        <strain evidence="10">NA1/11</strain>
    </source>
</reference>
<evidence type="ECO:0000313" key="11">
    <source>
        <dbReference type="Proteomes" id="UP000150883"/>
    </source>
</evidence>
<evidence type="ECO:0000256" key="9">
    <source>
        <dbReference type="ARBA" id="ARBA00025443"/>
    </source>
</evidence>
<organismHost>
    <name type="scientific">Homo sapiens</name>
    <name type="common">Human</name>
    <dbReference type="NCBI Taxonomy" id="9606"/>
</organismHost>
<organismHost>
    <name type="scientific">Capra hircus</name>
    <name type="common">Goat</name>
    <dbReference type="NCBI Taxonomy" id="9925"/>
</organismHost>
<comment type="similarity">
    <text evidence="3">Belongs to the chordopoxvirinae G7 family.</text>
</comment>
<sequence>MESSKQAPRAGARVFESLLKFVVRGAACGCLSSTVDIEAKARLLPGSSPQRRAQIANAIHDLCIANVRVTTREDLVEALARLRRRFVHAGNSADLARLHGALMRFTHSTSFFAVCVPTVRVTLATLVASVLVGELMQAVDMAEAVERVIYTKNRPMASELADLLELKYGLVNMAQYKLMPALMEEAGCCDELVRAGAPDACTDSVAEIEAERLLDMPVRSSALSRLCDFMVRRGASPVHAASEFAAGLKIEEMPADADSAAAAPVPAPAAADFGSVVARTEDLLERARKESRGEVLDGAVSSPLGVVGSSPFDGITLEKFVLLEYLHVMKMLANCIEQRSCKERIRVSVNTQPFRTTSATPTPVDPAETADAEAQCRALQQRLQVARPVLGTRAPPLF</sequence>
<evidence type="ECO:0000256" key="5">
    <source>
        <dbReference type="ARBA" id="ARBA00019431"/>
    </source>
</evidence>
<evidence type="ECO:0000256" key="7">
    <source>
        <dbReference type="ARBA" id="ARBA00022844"/>
    </source>
</evidence>
<keyword evidence="8" id="KW-1035">Host cytoplasm</keyword>
<evidence type="ECO:0000256" key="4">
    <source>
        <dbReference type="ARBA" id="ARBA00011362"/>
    </source>
</evidence>
<dbReference type="GO" id="GO:0030430">
    <property type="term" value="C:host cell cytoplasm"/>
    <property type="evidence" value="ECO:0007669"/>
    <property type="project" value="UniProtKB-SubCell"/>
</dbReference>
<keyword evidence="6" id="KW-0597">Phosphoprotein</keyword>
<evidence type="ECO:0000256" key="6">
    <source>
        <dbReference type="ARBA" id="ARBA00022553"/>
    </source>
</evidence>
<evidence type="ECO:0000256" key="8">
    <source>
        <dbReference type="ARBA" id="ARBA00023200"/>
    </source>
</evidence>
<comment type="subunit">
    <text evidence="4">Part of a complex composed of A30, G7, F10 kinase, A15, D2, D3, and J1.</text>
</comment>
<evidence type="ECO:0000256" key="3">
    <source>
        <dbReference type="ARBA" id="ARBA00009079"/>
    </source>
</evidence>
<accession>A0A0F6N1M8</accession>